<dbReference type="Gene3D" id="1.10.220.30">
    <property type="match status" value="1"/>
</dbReference>
<feature type="transmembrane region" description="Helical" evidence="1">
    <location>
        <begin position="12"/>
        <end position="34"/>
    </location>
</feature>
<dbReference type="RefSeq" id="WP_327968726.1">
    <property type="nucleotide sequence ID" value="NZ_JARMQG010000205.1"/>
</dbReference>
<keyword evidence="1" id="KW-1133">Transmembrane helix</keyword>
<gene>
    <name evidence="2" type="ORF">P4447_14670</name>
</gene>
<keyword evidence="3" id="KW-1185">Reference proteome</keyword>
<dbReference type="SUPFAM" id="SSF48029">
    <property type="entry name" value="FliG"/>
    <property type="match status" value="1"/>
</dbReference>
<evidence type="ECO:0000313" key="3">
    <source>
        <dbReference type="Proteomes" id="UP001330749"/>
    </source>
</evidence>
<comment type="caution">
    <text evidence="2">The sequence shown here is derived from an EMBL/GenBank/DDBJ whole genome shotgun (WGS) entry which is preliminary data.</text>
</comment>
<dbReference type="InterPro" id="IPR011002">
    <property type="entry name" value="FliG_a-hlx"/>
</dbReference>
<keyword evidence="1" id="KW-0812">Transmembrane</keyword>
<reference evidence="2 3" key="1">
    <citation type="submission" date="2023-03" db="EMBL/GenBank/DDBJ databases">
        <title>Bacillus Genome Sequencing.</title>
        <authorList>
            <person name="Dunlap C."/>
        </authorList>
    </citation>
    <scope>NUCLEOTIDE SEQUENCE [LARGE SCALE GENOMIC DNA]</scope>
    <source>
        <strain evidence="2 3">B-14544</strain>
    </source>
</reference>
<organism evidence="2 3">
    <name type="scientific">Bacillus xiapuensis</name>
    <dbReference type="NCBI Taxonomy" id="2014075"/>
    <lineage>
        <taxon>Bacteria</taxon>
        <taxon>Bacillati</taxon>
        <taxon>Bacillota</taxon>
        <taxon>Bacilli</taxon>
        <taxon>Bacillales</taxon>
        <taxon>Bacillaceae</taxon>
        <taxon>Bacillus</taxon>
    </lineage>
</organism>
<dbReference type="EMBL" id="JARMQG010000205">
    <property type="protein sequence ID" value="MED3563667.1"/>
    <property type="molecule type" value="Genomic_DNA"/>
</dbReference>
<dbReference type="Proteomes" id="UP001330749">
    <property type="component" value="Unassembled WGS sequence"/>
</dbReference>
<protein>
    <submittedName>
        <fullName evidence="2">Uncharacterized protein</fullName>
    </submittedName>
</protein>
<keyword evidence="1" id="KW-0472">Membrane</keyword>
<proteinExistence type="predicted"/>
<evidence type="ECO:0000313" key="2">
    <source>
        <dbReference type="EMBL" id="MED3563667.1"/>
    </source>
</evidence>
<evidence type="ECO:0000256" key="1">
    <source>
        <dbReference type="SAM" id="Phobius"/>
    </source>
</evidence>
<name>A0ABU6NCW8_9BACI</name>
<sequence>MEEEKKHGKLRALSFYAIPILLTIVLVVVVVNFLGIPVGKTLQSWGSKIPVLNMIIPDPKTESVSTATQSNGQDVWRQKYLNSSLALKDQDKTIADLKKQLNSNLTKVYDLKKSNDELKRQLKTKQTQQFLAQKRQVSSVYADIPPSKAGAMFEAMTLEDASLTMSMLDPPLQSSILGGMKDSKKAAQISMLVKDIGMLNEPTQETLKKKVHSMVKKYETPMDTLAETLAGMQPTQAAGIIQSMLQTNAQMAMNLLKNLNTSNRSQILAEIAKKDAKLAAQITASLNN</sequence>
<accession>A0ABU6NCW8</accession>